<accession>A0A8J5XDR8</accession>
<keyword evidence="2" id="KW-1185">Reference proteome</keyword>
<evidence type="ECO:0000313" key="2">
    <source>
        <dbReference type="Proteomes" id="UP000751190"/>
    </source>
</evidence>
<dbReference type="AlphaFoldDB" id="A0A8J5XDR8"/>
<dbReference type="Proteomes" id="UP000751190">
    <property type="component" value="Unassembled WGS sequence"/>
</dbReference>
<dbReference type="EMBL" id="JAGTXO010000029">
    <property type="protein sequence ID" value="KAG8460875.1"/>
    <property type="molecule type" value="Genomic_DNA"/>
</dbReference>
<sequence>MDVNVRRCPEWQRRQRSSLPHHHSFGGAALPSGSTVLFASESALGLAAPARIVYKAVATEERDAQTRYFSIFAGRRLEYKIGRAASGLKHGSEAHGGVFCYQTVAQALEARVPARSAMRKAPRAVLACRPASADGTKLGAGKIRYSTLIPVARLDVDATLQPEWRR</sequence>
<protein>
    <submittedName>
        <fullName evidence="1">Uncharacterized protein</fullName>
    </submittedName>
</protein>
<comment type="caution">
    <text evidence="1">The sequence shown here is derived from an EMBL/GenBank/DDBJ whole genome shotgun (WGS) entry which is preliminary data.</text>
</comment>
<gene>
    <name evidence="1" type="ORF">KFE25_010626</name>
</gene>
<reference evidence="1" key="1">
    <citation type="submission" date="2021-05" db="EMBL/GenBank/DDBJ databases">
        <title>The genome of the haptophyte Pavlova lutheri (Diacronema luteri, Pavlovales) - a model for lipid biosynthesis in eukaryotic algae.</title>
        <authorList>
            <person name="Hulatt C.J."/>
            <person name="Posewitz M.C."/>
        </authorList>
    </citation>
    <scope>NUCLEOTIDE SEQUENCE</scope>
    <source>
        <strain evidence="1">NIVA-4/92</strain>
    </source>
</reference>
<evidence type="ECO:0000313" key="1">
    <source>
        <dbReference type="EMBL" id="KAG8460875.1"/>
    </source>
</evidence>
<proteinExistence type="predicted"/>
<name>A0A8J5XDR8_DIALT</name>
<organism evidence="1 2">
    <name type="scientific">Diacronema lutheri</name>
    <name type="common">Unicellular marine alga</name>
    <name type="synonym">Monochrysis lutheri</name>
    <dbReference type="NCBI Taxonomy" id="2081491"/>
    <lineage>
        <taxon>Eukaryota</taxon>
        <taxon>Haptista</taxon>
        <taxon>Haptophyta</taxon>
        <taxon>Pavlovophyceae</taxon>
        <taxon>Pavlovales</taxon>
        <taxon>Pavlovaceae</taxon>
        <taxon>Diacronema</taxon>
    </lineage>
</organism>